<protein>
    <recommendedName>
        <fullName evidence="9">ShKT domain-containing protein</fullName>
    </recommendedName>
</protein>
<evidence type="ECO:0000256" key="7">
    <source>
        <dbReference type="PROSITE-ProRule" id="PRU01005"/>
    </source>
</evidence>
<dbReference type="EMBL" id="CALNXI010001457">
    <property type="protein sequence ID" value="CAH3169565.1"/>
    <property type="molecule type" value="Genomic_DNA"/>
</dbReference>
<dbReference type="InterPro" id="IPR003582">
    <property type="entry name" value="ShKT_dom"/>
</dbReference>
<feature type="signal peptide" evidence="8">
    <location>
        <begin position="1"/>
        <end position="28"/>
    </location>
</feature>
<name>A0ABN8QVI8_9CNID</name>
<keyword evidence="4 8" id="KW-0732">Signal</keyword>
<accession>A0ABN8QVI8</accession>
<dbReference type="Proteomes" id="UP001159427">
    <property type="component" value="Unassembled WGS sequence"/>
</dbReference>
<evidence type="ECO:0000256" key="6">
    <source>
        <dbReference type="ARBA" id="ARBA00023136"/>
    </source>
</evidence>
<proteinExistence type="predicted"/>
<evidence type="ECO:0000256" key="3">
    <source>
        <dbReference type="ARBA" id="ARBA00022692"/>
    </source>
</evidence>
<keyword evidence="2" id="KW-0800">Toxin</keyword>
<keyword evidence="6" id="KW-0472">Membrane</keyword>
<dbReference type="PANTHER" id="PTHR16059:SF25">
    <property type="entry name" value="LYSOZYME"/>
    <property type="match status" value="1"/>
</dbReference>
<evidence type="ECO:0000256" key="5">
    <source>
        <dbReference type="ARBA" id="ARBA00022989"/>
    </source>
</evidence>
<comment type="subcellular location">
    <subcellularLocation>
        <location evidence="1">Membrane</location>
        <topology evidence="1">Single-pass membrane protein</topology>
    </subcellularLocation>
</comment>
<comment type="caution">
    <text evidence="10">The sequence shown here is derived from an EMBL/GenBank/DDBJ whole genome shotgun (WGS) entry which is preliminary data.</text>
</comment>
<reference evidence="10 11" key="1">
    <citation type="submission" date="2022-05" db="EMBL/GenBank/DDBJ databases">
        <authorList>
            <consortium name="Genoscope - CEA"/>
            <person name="William W."/>
        </authorList>
    </citation>
    <scope>NUCLEOTIDE SEQUENCE [LARGE SCALE GENOMIC DNA]</scope>
</reference>
<evidence type="ECO:0000256" key="4">
    <source>
        <dbReference type="ARBA" id="ARBA00022729"/>
    </source>
</evidence>
<organism evidence="10 11">
    <name type="scientific">Porites evermanni</name>
    <dbReference type="NCBI Taxonomy" id="104178"/>
    <lineage>
        <taxon>Eukaryota</taxon>
        <taxon>Metazoa</taxon>
        <taxon>Cnidaria</taxon>
        <taxon>Anthozoa</taxon>
        <taxon>Hexacorallia</taxon>
        <taxon>Scleractinia</taxon>
        <taxon>Fungiina</taxon>
        <taxon>Poritidae</taxon>
        <taxon>Porites</taxon>
    </lineage>
</organism>
<keyword evidence="3" id="KW-0812">Transmembrane</keyword>
<evidence type="ECO:0000256" key="8">
    <source>
        <dbReference type="SAM" id="SignalP"/>
    </source>
</evidence>
<evidence type="ECO:0000313" key="11">
    <source>
        <dbReference type="Proteomes" id="UP001159427"/>
    </source>
</evidence>
<evidence type="ECO:0000256" key="1">
    <source>
        <dbReference type="ARBA" id="ARBA00004167"/>
    </source>
</evidence>
<comment type="caution">
    <text evidence="7">Lacks conserved residue(s) required for the propagation of feature annotation.</text>
</comment>
<keyword evidence="11" id="KW-1185">Reference proteome</keyword>
<feature type="domain" description="ShKT" evidence="9">
    <location>
        <begin position="149"/>
        <end position="181"/>
    </location>
</feature>
<evidence type="ECO:0000256" key="2">
    <source>
        <dbReference type="ARBA" id="ARBA00022656"/>
    </source>
</evidence>
<evidence type="ECO:0000259" key="9">
    <source>
        <dbReference type="PROSITE" id="PS51670"/>
    </source>
</evidence>
<dbReference type="PANTHER" id="PTHR16059">
    <property type="entry name" value="ANTHRAX TOXIN RECEPTOR"/>
    <property type="match status" value="1"/>
</dbReference>
<evidence type="ECO:0000313" key="10">
    <source>
        <dbReference type="EMBL" id="CAH3169565.1"/>
    </source>
</evidence>
<gene>
    <name evidence="10" type="ORF">PEVE_00006917</name>
</gene>
<feature type="chain" id="PRO_5045470553" description="ShKT domain-containing protein" evidence="8">
    <location>
        <begin position="29"/>
        <end position="181"/>
    </location>
</feature>
<keyword evidence="5" id="KW-1133">Transmembrane helix</keyword>
<sequence length="181" mass="20355">MDKLVLMVEVWMTLVIIFGSEKVSDAEACWISYEKIGCFEDHGRRPFPQLLLNKRKIINWQNWNEFLETLVCECANVTAAAGYTYFGIQFFGECWTGENPDVAYDSGGKSNSCFGQNFLPCDASFSSCAGEENVNYVYRINLGQSSPACEDMDPGKCQGFRLFCNVYPNIKSQCPLTCNSC</sequence>
<dbReference type="PROSITE" id="PS51670">
    <property type="entry name" value="SHKT"/>
    <property type="match status" value="1"/>
</dbReference>